<evidence type="ECO:0000256" key="3">
    <source>
        <dbReference type="ARBA" id="ARBA00016337"/>
    </source>
</evidence>
<organism evidence="11 12">
    <name type="scientific">Sphingomonas japonica</name>
    <dbReference type="NCBI Taxonomy" id="511662"/>
    <lineage>
        <taxon>Bacteria</taxon>
        <taxon>Pseudomonadati</taxon>
        <taxon>Pseudomonadota</taxon>
        <taxon>Alphaproteobacteria</taxon>
        <taxon>Sphingomonadales</taxon>
        <taxon>Sphingomonadaceae</taxon>
        <taxon>Sphingomonas</taxon>
    </lineage>
</organism>
<evidence type="ECO:0000256" key="1">
    <source>
        <dbReference type="ARBA" id="ARBA00001946"/>
    </source>
</evidence>
<comment type="cofactor">
    <cofactor evidence="1">
        <name>Mg(2+)</name>
        <dbReference type="ChEBI" id="CHEBI:18420"/>
    </cofactor>
</comment>
<dbReference type="Gene3D" id="3.10.520.10">
    <property type="entry name" value="ApbE-like domains"/>
    <property type="match status" value="1"/>
</dbReference>
<keyword evidence="8" id="KW-0460">Magnesium</keyword>
<accession>A0ABX0U2Z7</accession>
<dbReference type="PANTHER" id="PTHR30040">
    <property type="entry name" value="THIAMINE BIOSYNTHESIS LIPOPROTEIN APBE"/>
    <property type="match status" value="1"/>
</dbReference>
<evidence type="ECO:0000313" key="12">
    <source>
        <dbReference type="Proteomes" id="UP000788153"/>
    </source>
</evidence>
<name>A0ABX0U2Z7_9SPHN</name>
<protein>
    <recommendedName>
        <fullName evidence="3">FAD:protein FMN transferase</fullName>
        <ecNumber evidence="2">2.7.1.180</ecNumber>
    </recommendedName>
    <alternativeName>
        <fullName evidence="9">Flavin transferase</fullName>
    </alternativeName>
</protein>
<evidence type="ECO:0000256" key="10">
    <source>
        <dbReference type="ARBA" id="ARBA00048540"/>
    </source>
</evidence>
<reference evidence="11 12" key="1">
    <citation type="submission" date="2020-03" db="EMBL/GenBank/DDBJ databases">
        <title>Genomic Encyclopedia of Type Strains, Phase IV (KMG-IV): sequencing the most valuable type-strain genomes for metagenomic binning, comparative biology and taxonomic classification.</title>
        <authorList>
            <person name="Goeker M."/>
        </authorList>
    </citation>
    <scope>NUCLEOTIDE SEQUENCE [LARGE SCALE GENOMIC DNA]</scope>
    <source>
        <strain evidence="11 12">DSM 22753</strain>
    </source>
</reference>
<evidence type="ECO:0000313" key="11">
    <source>
        <dbReference type="EMBL" id="NIJ23147.1"/>
    </source>
</evidence>
<dbReference type="InterPro" id="IPR003374">
    <property type="entry name" value="ApbE-like_sf"/>
</dbReference>
<dbReference type="InterPro" id="IPR024932">
    <property type="entry name" value="ApbE"/>
</dbReference>
<comment type="catalytic activity">
    <reaction evidence="10">
        <text>L-threonyl-[protein] + FAD = FMN-L-threonyl-[protein] + AMP + H(+)</text>
        <dbReference type="Rhea" id="RHEA:36847"/>
        <dbReference type="Rhea" id="RHEA-COMP:11060"/>
        <dbReference type="Rhea" id="RHEA-COMP:11061"/>
        <dbReference type="ChEBI" id="CHEBI:15378"/>
        <dbReference type="ChEBI" id="CHEBI:30013"/>
        <dbReference type="ChEBI" id="CHEBI:57692"/>
        <dbReference type="ChEBI" id="CHEBI:74257"/>
        <dbReference type="ChEBI" id="CHEBI:456215"/>
        <dbReference type="EC" id="2.7.1.180"/>
    </reaction>
</comment>
<keyword evidence="12" id="KW-1185">Reference proteome</keyword>
<keyword evidence="6" id="KW-0479">Metal-binding</keyword>
<dbReference type="EMBL" id="JAASQP010000001">
    <property type="protein sequence ID" value="NIJ23147.1"/>
    <property type="molecule type" value="Genomic_DNA"/>
</dbReference>
<dbReference type="Pfam" id="PF02424">
    <property type="entry name" value="ApbE"/>
    <property type="match status" value="1"/>
</dbReference>
<keyword evidence="11" id="KW-0449">Lipoprotein</keyword>
<evidence type="ECO:0000256" key="6">
    <source>
        <dbReference type="ARBA" id="ARBA00022723"/>
    </source>
</evidence>
<evidence type="ECO:0000256" key="8">
    <source>
        <dbReference type="ARBA" id="ARBA00022842"/>
    </source>
</evidence>
<evidence type="ECO:0000256" key="7">
    <source>
        <dbReference type="ARBA" id="ARBA00022827"/>
    </source>
</evidence>
<evidence type="ECO:0000256" key="5">
    <source>
        <dbReference type="ARBA" id="ARBA00022679"/>
    </source>
</evidence>
<dbReference type="Proteomes" id="UP000788153">
    <property type="component" value="Unassembled WGS sequence"/>
</dbReference>
<keyword evidence="4" id="KW-0285">Flavoprotein</keyword>
<keyword evidence="7" id="KW-0274">FAD</keyword>
<keyword evidence="5" id="KW-0808">Transferase</keyword>
<evidence type="ECO:0000256" key="2">
    <source>
        <dbReference type="ARBA" id="ARBA00011955"/>
    </source>
</evidence>
<dbReference type="SUPFAM" id="SSF143631">
    <property type="entry name" value="ApbE-like"/>
    <property type="match status" value="1"/>
</dbReference>
<dbReference type="PANTHER" id="PTHR30040:SF2">
    <property type="entry name" value="FAD:PROTEIN FMN TRANSFERASE"/>
    <property type="match status" value="1"/>
</dbReference>
<dbReference type="EC" id="2.7.1.180" evidence="2"/>
<evidence type="ECO:0000256" key="4">
    <source>
        <dbReference type="ARBA" id="ARBA00022630"/>
    </source>
</evidence>
<proteinExistence type="predicted"/>
<gene>
    <name evidence="11" type="ORF">FHT01_000689</name>
</gene>
<comment type="caution">
    <text evidence="11">The sequence shown here is derived from an EMBL/GenBank/DDBJ whole genome shotgun (WGS) entry which is preliminary data.</text>
</comment>
<evidence type="ECO:0000256" key="9">
    <source>
        <dbReference type="ARBA" id="ARBA00031306"/>
    </source>
</evidence>
<dbReference type="RefSeq" id="WP_140048304.1">
    <property type="nucleotide sequence ID" value="NZ_BAAAEV010000001.1"/>
</dbReference>
<sequence length="271" mass="28201">MGTRVELHVFGAADDKLLGAARRAIEAVDDALTIHRPSPTTALNECLRAGGSAVVTNRELSDALLQIADGHMLTHGWFDPVADAQETSARWSAIASDRDGTHVSASHPVALDFGGFGKGFALDRACAVLRDAGVVSALLSAGESSIAVIGEHPLGGAWPFAVPHPLDPDTVLIELELVDEALSISSTVGAGTAAPERSAMIRPGDGAIASIPRTAIAIDQLGARAEMISTGLLVADKDDARRLLADGSARRFLFDFADEAAMPVHLSRISC</sequence>